<dbReference type="SUPFAM" id="SSF57924">
    <property type="entry name" value="Inhibitor of apoptosis (IAP) repeat"/>
    <property type="match status" value="1"/>
</dbReference>
<dbReference type="GO" id="GO:0005634">
    <property type="term" value="C:nucleus"/>
    <property type="evidence" value="ECO:0007669"/>
    <property type="project" value="TreeGrafter"/>
</dbReference>
<feature type="region of interest" description="Disordered" evidence="4">
    <location>
        <begin position="1315"/>
        <end position="1375"/>
    </location>
</feature>
<dbReference type="SMART" id="SM00212">
    <property type="entry name" value="UBCc"/>
    <property type="match status" value="1"/>
</dbReference>
<dbReference type="SMART" id="SM00238">
    <property type="entry name" value="BIR"/>
    <property type="match status" value="1"/>
</dbReference>
<proteinExistence type="predicted"/>
<evidence type="ECO:0000313" key="9">
    <source>
        <dbReference type="Proteomes" id="UP000549394"/>
    </source>
</evidence>
<comment type="caution">
    <text evidence="8">The sequence shown here is derived from an EMBL/GenBank/DDBJ whole genome shotgun (WGS) entry which is preliminary data.</text>
</comment>
<accession>A0A7I8W129</accession>
<dbReference type="InterPro" id="IPR000608">
    <property type="entry name" value="UBC"/>
</dbReference>
<feature type="transmembrane region" description="Helical" evidence="5">
    <location>
        <begin position="4355"/>
        <end position="4380"/>
    </location>
</feature>
<dbReference type="Gene3D" id="3.10.110.10">
    <property type="entry name" value="Ubiquitin Conjugating Enzyme"/>
    <property type="match status" value="1"/>
</dbReference>
<dbReference type="InterPro" id="IPR036322">
    <property type="entry name" value="WD40_repeat_dom_sf"/>
</dbReference>
<dbReference type="GO" id="GO:0022857">
    <property type="term" value="F:transmembrane transporter activity"/>
    <property type="evidence" value="ECO:0007669"/>
    <property type="project" value="InterPro"/>
</dbReference>
<evidence type="ECO:0000256" key="1">
    <source>
        <dbReference type="ARBA" id="ARBA00004141"/>
    </source>
</evidence>
<protein>
    <submittedName>
        <fullName evidence="8">DgyrCDS10052</fullName>
    </submittedName>
</protein>
<feature type="compositionally biased region" description="Acidic residues" evidence="4">
    <location>
        <begin position="641"/>
        <end position="656"/>
    </location>
</feature>
<feature type="transmembrane region" description="Helical" evidence="5">
    <location>
        <begin position="4203"/>
        <end position="4225"/>
    </location>
</feature>
<dbReference type="GO" id="GO:0016740">
    <property type="term" value="F:transferase activity"/>
    <property type="evidence" value="ECO:0007669"/>
    <property type="project" value="UniProtKB-KW"/>
</dbReference>
<organism evidence="8 9">
    <name type="scientific">Dimorphilus gyrociliatus</name>
    <dbReference type="NCBI Taxonomy" id="2664684"/>
    <lineage>
        <taxon>Eukaryota</taxon>
        <taxon>Metazoa</taxon>
        <taxon>Spiralia</taxon>
        <taxon>Lophotrochozoa</taxon>
        <taxon>Annelida</taxon>
        <taxon>Polychaeta</taxon>
        <taxon>Polychaeta incertae sedis</taxon>
        <taxon>Dinophilidae</taxon>
        <taxon>Dimorphilus</taxon>
    </lineage>
</organism>
<dbReference type="CDD" id="cd23810">
    <property type="entry name" value="UBCc_BIRC6"/>
    <property type="match status" value="1"/>
</dbReference>
<dbReference type="PROSITE" id="PS50850">
    <property type="entry name" value="MFS"/>
    <property type="match status" value="1"/>
</dbReference>
<feature type="transmembrane region" description="Helical" evidence="5">
    <location>
        <begin position="4237"/>
        <end position="4257"/>
    </location>
</feature>
<feature type="compositionally biased region" description="Low complexity" evidence="4">
    <location>
        <begin position="1318"/>
        <end position="1330"/>
    </location>
</feature>
<reference evidence="8 9" key="1">
    <citation type="submission" date="2020-08" db="EMBL/GenBank/DDBJ databases">
        <authorList>
            <person name="Hejnol A."/>
        </authorList>
    </citation>
    <scope>NUCLEOTIDE SEQUENCE [LARGE SCALE GENOMIC DNA]</scope>
</reference>
<evidence type="ECO:0000256" key="2">
    <source>
        <dbReference type="ARBA" id="ARBA00022679"/>
    </source>
</evidence>
<dbReference type="Proteomes" id="UP000549394">
    <property type="component" value="Unassembled WGS sequence"/>
</dbReference>
<evidence type="ECO:0000259" key="6">
    <source>
        <dbReference type="PROSITE" id="PS50127"/>
    </source>
</evidence>
<feature type="domain" description="UBC core" evidence="6">
    <location>
        <begin position="3848"/>
        <end position="4015"/>
    </location>
</feature>
<dbReference type="Pfam" id="PF00179">
    <property type="entry name" value="UQ_con"/>
    <property type="match status" value="1"/>
</dbReference>
<dbReference type="Gene3D" id="1.10.1170.10">
    <property type="entry name" value="Inhibitor Of Apoptosis Protein (2mihbC-IAP-1), Chain A"/>
    <property type="match status" value="1"/>
</dbReference>
<dbReference type="InterPro" id="IPR011701">
    <property type="entry name" value="MFS"/>
</dbReference>
<dbReference type="Pfam" id="PF00653">
    <property type="entry name" value="BIR"/>
    <property type="match status" value="1"/>
</dbReference>
<feature type="compositionally biased region" description="Polar residues" evidence="4">
    <location>
        <begin position="2095"/>
        <end position="2105"/>
    </location>
</feature>
<evidence type="ECO:0000259" key="7">
    <source>
        <dbReference type="PROSITE" id="PS50850"/>
    </source>
</evidence>
<dbReference type="GO" id="GO:0004869">
    <property type="term" value="F:cysteine-type endopeptidase inhibitor activity"/>
    <property type="evidence" value="ECO:0007669"/>
    <property type="project" value="TreeGrafter"/>
</dbReference>
<dbReference type="CDD" id="cd00022">
    <property type="entry name" value="BIR"/>
    <property type="match status" value="1"/>
</dbReference>
<keyword evidence="5" id="KW-0472">Membrane</keyword>
<gene>
    <name evidence="8" type="ORF">DGYR_LOCUS9495</name>
</gene>
<dbReference type="SUPFAM" id="SSF50978">
    <property type="entry name" value="WD40 repeat-like"/>
    <property type="match status" value="1"/>
</dbReference>
<evidence type="ECO:0000256" key="5">
    <source>
        <dbReference type="SAM" id="Phobius"/>
    </source>
</evidence>
<keyword evidence="3" id="KW-0833">Ubl conjugation pathway</keyword>
<evidence type="ECO:0000313" key="8">
    <source>
        <dbReference type="EMBL" id="CAD5121553.1"/>
    </source>
</evidence>
<dbReference type="InterPro" id="IPR016135">
    <property type="entry name" value="UBQ-conjugating_enzyme/RWD"/>
</dbReference>
<feature type="region of interest" description="Disordered" evidence="4">
    <location>
        <begin position="483"/>
        <end position="503"/>
    </location>
</feature>
<dbReference type="InterPro" id="IPR036259">
    <property type="entry name" value="MFS_trans_sf"/>
</dbReference>
<dbReference type="PROSITE" id="PS50127">
    <property type="entry name" value="UBC_2"/>
    <property type="match status" value="1"/>
</dbReference>
<feature type="region of interest" description="Disordered" evidence="4">
    <location>
        <begin position="2085"/>
        <end position="2107"/>
    </location>
</feature>
<sequence>MASHDTEWLSVELGNYYDIGKDIQDIVFHPTLNTILVINSDSTVQVLDAGSGLKLAESDLNANTENALRCAYLPKSDRLVFTNGNKLSCRSDFNGIILLPSSLQSGVCSLDETIKLELPLPEAYHLYKALCVGDLENVEHCKEITNCLQEAVVKARTESSNKNHKIAKWAVVCMEAPIGKLKTVCSQLVEELKRDRSKHNLPGLPVASSVVYRLQNLFENSTTADTRSLMCSEEARRNTFTSWPHMTYKWALPEAMAEAGFYHQPNSTGEDRALCFTCNVCLVYWEPCDEPWSEHERHSPNCPFVKGEYTNNVPLSVSNATERAMSSGEEEITVIGCSLGTDCFATGTSKGNITLWDNSINLKKYLEFAVNPCDPLILFELEELSSRKQSDYSRPLTDINLTALCVLRSKHNPQESCSVIGGVTVNLNKLPTNEVEDLNSVNKAITAENIINDEPSVQKESLSLLLVWSVTDSTSLALHKKNGKTMKNSESVKPPLPPAPEGGWEDDNYFEHVPDSPMKLMQDVFLTGPSLTDSENLPFLPQNPLHMEEPNDTYVNSEKGNPSAELIQCVRVNGEMTNVLSTIDGNFIIVAVKGEQTSKVFVYSILQMGINSKACCERDIDGIIKNLCLLRQQAIFSQDTDSVDEETESDPQEDENPPERKTACGMMAVTLVCGDLLILDLSNLNTLARIRDAKFVSTTYCSSLDKLCATTTDGKLNMYSLVMKKARRSAKHSSSELENGDLRLEDDERTTTTIDINPTTLKSLHSLLQMQTLKCHITAPQCWTEIQNESRRNMIQQQTHTFSRTWRLEQDSYSWDEHLFDISLHKPSSVAHVDLTLKLRNSSNHHSTVQVTLLKQFSVSSTLQRKSNHKAPVAGRSIANPVKDNEFLAEHNAQILVGPIELSQHVDANGKFAYITLSSPELTTSKSRNLLLHFKCTYIPCNALSEKTLLKRRKSNEYLLSSASSKNDVNAFGCDIISEIAISVRKYKKLDVKEKSERSLMLRNRCFLEKLVQYMCENDCSRLEREKLLCLDILQWNAGLHFYSKLENSVVLDVIVDKIDIILRSCLLNGSRLESDRVCKLLVLCFDKQRCKRHEPRLLKAILTMLSSIETIVSANALYSVFLLLDQVKMADVATAGEQCIQVLNRIAKLYTERDSEMYALLRSKFDLYGRPFDPLIFHFQLNQSKVWSKSVPVTYSSAVSQTTSSTAANITNSTAESGEKAQQVYDWHSEFQGYSSYDKKKRVFSPFGLLEVEPLHLTTHSASEGMRMEGADYTPSVAPDPVVSGWTSYGTKGGAESKLPLAGIFVSHSKHLLSSMPATPKTTPQTVTPQGMTPSASPPDNFQYLSGAHSPFISKGAQSKSDQNQTSIPSPAIGGTLTLPPAQLLLVDGMHSGARRYITLDAGRSIMLTDIVIPTLPTNVASLAIDVWDESEESNSQRILFSTDVSQRPVHLSCLSPPPICRYIKLTATGGHGCCTTRTVLPLGHFFGYSIIENETVAMHRLNSLVSHYEDVHCKYSLACHKLSSNLHSLSGIDESEKDKKAVKILKDSYYTCLQLQLQLSFIHRSMNRFRRLLGQNCEEEEIPTDKLMVISECLLSTLLCLTVCSSGTADTNAIGNALTPSVCHNLLQSLCVKGTPKMQVLTGIFLVRVHGTQSWWGTFVGNSICDLFAYPNCNFIPKQRLLSLFTILGHKTICSASKARNYLESLLTLLSRFLMPLLEVLAQNGTDEDIALATSKLDLELLTWILLFLSKNLEVVSSQNEEKTNMRSRWCFLQSDVKAGHDSASGGPYSSSQCEKLYKRKLHKRLLHHKQQLLELQSVKLNKLQNLAANAIEAQQISKEAEKLAKKEQQIISKTLKQYESKTFKDALLARRKLDEQMRKRFPPESRSHASHMAINLSSVVDIEKEKCIPVVKGLVGLLLTIDVSSNVHLLLVLCKLIAKISHLPKPSINLSEALTPSQLKNLMLLQSECDSKHLSGPWTSHAVNSLLYDLVQQQSDSSSPINFTGEAAIPGVSGASGSNNSNNATASTSSGACGGATASAISNVNSSSNLNASGSGLSSFASSSSKVEQMDLSFSDEDLPIAEQSSDKDGNPDSSSDDTVMNNLPDLSIVGAPITIISDPQVEHMNEPNNIFQSSVLDVLLNDHIKKSSNLSKHSNSSNNSNNSESTNISMAIDSRTQVGLQILADLKIRMTASNLQDSLHSSFVSTLPLSSNYGHSLHSCLKPSVEDERRQTEIVRILNMKSSTNEELIYTALDDLVYLFKEGKLNIDTLLNMWSSLASILNSPILRKNMPVVILMRIADNLLTILSSQHFLNVTTSVLALNILSKLCVSEIVATNLSSKDEIFRLLKSLLTDMNTELAGPGVCTALSKFLADLQKGKLCLEIMFKLATDICQVWPRGPIDLQHSFLTFLSKIVTGKNSKISQNLALQYVQCVSTLISIGINTGNVSCQTSIDSNRTSCLESIFQEDQKEEKIFVNRPTLLALVIRICAHLVPYVINNIEMNVQYKFLSALNDCSSNTLAMLMCAAGRPPPQIINRTPSNAYDEMFSFLLSIHKQETGREVGIQAIAKILADATKLSQAVLWLCLTVLDEKKKLAIFLRLGGVIAVCRQLINSSKFSLCSWPLVLTEMLEEDQLMTGPSTKLKEEEDGLKNLAPLCRITSSSKNNAEALLLSNPPHRRARSATWTYHFSPGEVWVDLTLHLPFAALLYQVNIVPHAISLSTSPYLVALETAMDSNNVLPLCEPLHTAGMSTIKLKLDSPTVVTSVTIRLHRPLDNSSIGLSQVLLLGTPAFLKIKSDITDGSNRKSGAAWLKLLHHCLISSSELSNDVISCVQAFSTENRNFVQSCTALTLNNSCGIYGDALEEVLVKLGSCEESLSKRVLECILNFTESTEMSVEIFKKLAARVDQFMSDRLTYILEWLSKTAANVVHNRVKPPANGHVQAIGNVLWNVADQVDRFSGLLNINLLQSLFEWAMKTHDSSTRCAIESVICSICMLIPSLLKPLTENLYNIDQQALSILASACSSKRAVVAMLEGNFLLSLVQKVRATFDSSSQFDSFPSHLHAPVLKFLARVSTVSHFQDFLGSLGQEFWNGLLLSVCTWKHMSDYVYRESVHTACIELVRAVTLCHRENQKLIASCLCHVLQTSPSVSAFLRRILLQVLLEYEKITINIHGNVPLTSSLGYPGLPAHPRHALGLKGRCLSAAVNCKLAQLISVDTSSSEVDDEFSQNSDDREDDRRRTINYFSSVHVTSACKRVKKASKNDSNSKQQALKKAFKSPIVLYFTHSALGDSVKISPQMKVGTLLELLKNHKRDENVLDLMAHDAKEGTDCKETLIESCDKLGSSSILHAFADSGGLALLADRLPLLHSVAQTASAAQPMISSSRPNMDDWITLESGDDFYDDLNFISQTMQINNVETTQKTSKSAAQAANASAFQPAPPHSLLIFGLCLRLPKYADVLLRSNKEKAVSLLRLALGVADDAAGVPIIGSEAAQGLAILPMVVLNDLLESTEEDGMKLRHNIADLGILHVLLAVLAILSHQNPFEPSISHPHSHLINVATQSAKMLTTTTNNKKVSASETAKKTTVGTAQGTAAGQQYWAKGTGFGTGSTASSWDAEQALLRQKAEEDHVSALFHAISSFFNNNDLRKDRNFTNDLFELFNSSCLVSASCSYLRNDSVLDMSRHVPLYKALLRLLRSISSVPTLVPLLTTSTSTSDASLNSLLTSMKNCVDTYSSRLATKVTAGIAEEKGELSQLIPDIQRTAKTVESATEVLQKDIQMTDVTDRLNCVSEEQSLEETYMQTMKSLQFDTYNMVVTERTGPPKFVVSHHYANSVKVAGEPTGQNAASRARRLAQEAVTLSTSLPLSASSSVFVRCDEERLDVMKVLITGPDGTPYANGCFEFDVYFPLDYPTAPPHVHLCTTGNRSVRFNPNLYNDGKVCLSVLNTWHGRPEEKWNASTSSLLQVLVSIQSLILVAEPYFNEPGYERSKGTVSGEASSREYDSNIRQATVRWAMLDMLQRPPAAFRSVIKKHFWLKRNQITKQLDDWLNETQGLSNDRRSTRAIAHSLASLKVHAAQVKEELRNMKCPDDDDGRMNNINKDSRKRRSLPGLIEFILALSMLAMGGSPVLISQFIYELTSEKYNFNDNGASACSNDTNSTTLQETVQTESSHFMMYINIATMAPSILMTIFLGAFSDINGRKISIVISISCAGLAFFAYDIFIFFRISRKYFVLPGLIQGLGGGWIALYMATFSYLSDTTSIETRSFRVTLMEAAAGVTVTLSQIIMGLAIKKLGYLYSFLIIQGILAISLIITVVFLEDVIRVTPNVKRGLFSYIKATFHVYTKPSECGRRWRLLLILVILFMVAFVNLGRIDVITYLLKDSPFCWKSDYIGYYMGTSTCMTYTSSLIFTKLTGKIFGDKGLMMIGAISGIASNLLLGFAQSLSLLIAGELYMYFF</sequence>
<dbReference type="SUPFAM" id="SSF54495">
    <property type="entry name" value="UBC-like"/>
    <property type="match status" value="1"/>
</dbReference>
<feature type="transmembrane region" description="Helical" evidence="5">
    <location>
        <begin position="4297"/>
        <end position="4318"/>
    </location>
</feature>
<keyword evidence="9" id="KW-1185">Reference proteome</keyword>
<feature type="transmembrane region" description="Helical" evidence="5">
    <location>
        <begin position="4173"/>
        <end position="4196"/>
    </location>
</feature>
<dbReference type="SUPFAM" id="SSF48371">
    <property type="entry name" value="ARM repeat"/>
    <property type="match status" value="1"/>
</dbReference>
<name>A0A7I8W129_9ANNE</name>
<dbReference type="OrthoDB" id="2196114at2759"/>
<feature type="transmembrane region" description="Helical" evidence="5">
    <location>
        <begin position="4423"/>
        <end position="4449"/>
    </location>
</feature>
<dbReference type="InterPro" id="IPR016024">
    <property type="entry name" value="ARM-type_fold"/>
</dbReference>
<feature type="compositionally biased region" description="Polar residues" evidence="4">
    <location>
        <begin position="1331"/>
        <end position="1345"/>
    </location>
</feature>
<dbReference type="Gene3D" id="1.20.1250.20">
    <property type="entry name" value="MFS general substrate transporter like domains"/>
    <property type="match status" value="1"/>
</dbReference>
<feature type="transmembrane region" description="Helical" evidence="5">
    <location>
        <begin position="4392"/>
        <end position="4411"/>
    </location>
</feature>
<evidence type="ECO:0000256" key="4">
    <source>
        <dbReference type="SAM" id="MobiDB-lite"/>
    </source>
</evidence>
<evidence type="ECO:0000256" key="3">
    <source>
        <dbReference type="ARBA" id="ARBA00022786"/>
    </source>
</evidence>
<feature type="compositionally biased region" description="Polar residues" evidence="4">
    <location>
        <begin position="1357"/>
        <end position="1370"/>
    </location>
</feature>
<comment type="subcellular location">
    <subcellularLocation>
        <location evidence="1">Membrane</location>
        <topology evidence="1">Multi-pass membrane protein</topology>
    </subcellularLocation>
</comment>
<keyword evidence="5" id="KW-0812">Transmembrane</keyword>
<feature type="region of interest" description="Disordered" evidence="4">
    <location>
        <begin position="639"/>
        <end position="660"/>
    </location>
</feature>
<feature type="transmembrane region" description="Helical" evidence="5">
    <location>
        <begin position="4269"/>
        <end position="4291"/>
    </location>
</feature>
<dbReference type="Pfam" id="PF07690">
    <property type="entry name" value="MFS_1"/>
    <property type="match status" value="1"/>
</dbReference>
<keyword evidence="5" id="KW-1133">Transmembrane helix</keyword>
<dbReference type="InterPro" id="IPR020846">
    <property type="entry name" value="MFS_dom"/>
</dbReference>
<dbReference type="PANTHER" id="PTHR46116:SF39">
    <property type="entry name" value="BACULOVIRAL IAP REPEAT-CONTAINING PROTEIN 6"/>
    <property type="match status" value="1"/>
</dbReference>
<dbReference type="GO" id="GO:0016020">
    <property type="term" value="C:membrane"/>
    <property type="evidence" value="ECO:0007669"/>
    <property type="project" value="UniProtKB-SubCell"/>
</dbReference>
<keyword evidence="2" id="KW-0808">Transferase</keyword>
<dbReference type="InterPro" id="IPR001370">
    <property type="entry name" value="BIR_rpt"/>
</dbReference>
<dbReference type="GO" id="GO:0043066">
    <property type="term" value="P:negative regulation of apoptotic process"/>
    <property type="evidence" value="ECO:0007669"/>
    <property type="project" value="TreeGrafter"/>
</dbReference>
<dbReference type="PANTHER" id="PTHR46116">
    <property type="entry name" value="(E3-INDEPENDENT) E2 UBIQUITIN-CONJUGATING ENZYME"/>
    <property type="match status" value="1"/>
</dbReference>
<feature type="domain" description="Major facilitator superfamily (MFS) profile" evidence="7">
    <location>
        <begin position="4113"/>
        <end position="4457"/>
    </location>
</feature>
<dbReference type="FunFam" id="3.10.110.10:FF:000014">
    <property type="entry name" value="Baculoviral IAP repeat-containing protein 6"/>
    <property type="match status" value="1"/>
</dbReference>
<dbReference type="SUPFAM" id="SSF103473">
    <property type="entry name" value="MFS general substrate transporter"/>
    <property type="match status" value="1"/>
</dbReference>
<dbReference type="EMBL" id="CAJFCJ010000014">
    <property type="protein sequence ID" value="CAD5121553.1"/>
    <property type="molecule type" value="Genomic_DNA"/>
</dbReference>
<dbReference type="PROSITE" id="PS50143">
    <property type="entry name" value="BIR_REPEAT_2"/>
    <property type="match status" value="1"/>
</dbReference>